<dbReference type="SUPFAM" id="SSF56235">
    <property type="entry name" value="N-terminal nucleophile aminohydrolases (Ntn hydrolases)"/>
    <property type="match status" value="1"/>
</dbReference>
<dbReference type="InterPro" id="IPR029055">
    <property type="entry name" value="Ntn_hydrolases_N"/>
</dbReference>
<gene>
    <name evidence="2" type="ORF">RHSIM_Rhsim04G0203200</name>
</gene>
<feature type="domain" description="DUF3700" evidence="1">
    <location>
        <begin position="2"/>
        <end position="230"/>
    </location>
</feature>
<dbReference type="OrthoDB" id="2019121at2759"/>
<protein>
    <recommendedName>
        <fullName evidence="1">DUF3700 domain-containing protein</fullName>
    </recommendedName>
</protein>
<dbReference type="EMBL" id="WJXA01000004">
    <property type="protein sequence ID" value="KAF7144422.1"/>
    <property type="molecule type" value="Genomic_DNA"/>
</dbReference>
<dbReference type="PANTHER" id="PTHR45952">
    <property type="entry name" value="ALUMINUM INDUCED PROTEIN WITH YGL AND LRDR MOTIFS"/>
    <property type="match status" value="1"/>
</dbReference>
<evidence type="ECO:0000313" key="2">
    <source>
        <dbReference type="EMBL" id="KAF7144422.1"/>
    </source>
</evidence>
<evidence type="ECO:0000259" key="1">
    <source>
        <dbReference type="SMART" id="SM01172"/>
    </source>
</evidence>
<keyword evidence="3" id="KW-1185">Reference proteome</keyword>
<comment type="caution">
    <text evidence="2">The sequence shown here is derived from an EMBL/GenBank/DDBJ whole genome shotgun (WGS) entry which is preliminary data.</text>
</comment>
<evidence type="ECO:0000313" key="3">
    <source>
        <dbReference type="Proteomes" id="UP000626092"/>
    </source>
</evidence>
<name>A0A834H175_RHOSS</name>
<dbReference type="Proteomes" id="UP000626092">
    <property type="component" value="Unassembled WGS sequence"/>
</dbReference>
<sequence length="256" mass="27940">MLGVFSSSIVSPPDELVAAGSRTPSPKTKAGALVNRFLETNPSALSVQIGDHAQLAFTHHNQSPIQPRSFAVKDEIFCLFEGALDNLGSLKQQYGLGKSANEVVLVIEAYKALRDRAPYPPNHVVGHLEGNFAFIVFDKSTSTLFVATDQFGKVPLYWGITADGYVAFANDADLLKGACGKSLASFPQGCFYSTAVGETVGELRSYENPKNKITAVPAREEEIWGAKFMNTEVHWCRSQRRETVVARRSGLYDYGV</sequence>
<dbReference type="CDD" id="cd01910">
    <property type="entry name" value="Wali7"/>
    <property type="match status" value="1"/>
</dbReference>
<dbReference type="InterPro" id="IPR024286">
    <property type="entry name" value="DUF3700"/>
</dbReference>
<dbReference type="Pfam" id="PF12481">
    <property type="entry name" value="DUF3700"/>
    <property type="match status" value="1"/>
</dbReference>
<accession>A0A834H175</accession>
<dbReference type="PANTHER" id="PTHR45952:SF5">
    <property type="entry name" value="ALUMINUM INDUCED PROTEIN WITH YGL AND LRDR MOTIFS"/>
    <property type="match status" value="1"/>
</dbReference>
<proteinExistence type="predicted"/>
<organism evidence="2 3">
    <name type="scientific">Rhododendron simsii</name>
    <name type="common">Sims's rhododendron</name>
    <dbReference type="NCBI Taxonomy" id="118357"/>
    <lineage>
        <taxon>Eukaryota</taxon>
        <taxon>Viridiplantae</taxon>
        <taxon>Streptophyta</taxon>
        <taxon>Embryophyta</taxon>
        <taxon>Tracheophyta</taxon>
        <taxon>Spermatophyta</taxon>
        <taxon>Magnoliopsida</taxon>
        <taxon>eudicotyledons</taxon>
        <taxon>Gunneridae</taxon>
        <taxon>Pentapetalae</taxon>
        <taxon>asterids</taxon>
        <taxon>Ericales</taxon>
        <taxon>Ericaceae</taxon>
        <taxon>Ericoideae</taxon>
        <taxon>Rhodoreae</taxon>
        <taxon>Rhododendron</taxon>
    </lineage>
</organism>
<reference evidence="2" key="1">
    <citation type="submission" date="2019-11" db="EMBL/GenBank/DDBJ databases">
        <authorList>
            <person name="Liu Y."/>
            <person name="Hou J."/>
            <person name="Li T.-Q."/>
            <person name="Guan C.-H."/>
            <person name="Wu X."/>
            <person name="Wu H.-Z."/>
            <person name="Ling F."/>
            <person name="Zhang R."/>
            <person name="Shi X.-G."/>
            <person name="Ren J.-P."/>
            <person name="Chen E.-F."/>
            <person name="Sun J.-M."/>
        </authorList>
    </citation>
    <scope>NUCLEOTIDE SEQUENCE</scope>
    <source>
        <strain evidence="2">Adult_tree_wgs_1</strain>
        <tissue evidence="2">Leaves</tissue>
    </source>
</reference>
<dbReference type="SMART" id="SM01172">
    <property type="entry name" value="DUF3700"/>
    <property type="match status" value="1"/>
</dbReference>
<dbReference type="InterPro" id="IPR044828">
    <property type="entry name" value="TSJT1-like"/>
</dbReference>
<dbReference type="AlphaFoldDB" id="A0A834H175"/>
<dbReference type="Gene3D" id="3.60.20.10">
    <property type="entry name" value="Glutamine Phosphoribosylpyrophosphate, subunit 1, domain 1"/>
    <property type="match status" value="1"/>
</dbReference>